<comment type="subcellular location">
    <subcellularLocation>
        <location evidence="10">Secreted</location>
        <location evidence="10">Cell wall</location>
    </subcellularLocation>
    <subcellularLocation>
        <location evidence="10">Secreted</location>
        <location evidence="10">Extracellular space</location>
        <location evidence="10">Apoplast</location>
    </subcellularLocation>
</comment>
<dbReference type="CDD" id="cd02176">
    <property type="entry name" value="GH16_XET"/>
    <property type="match status" value="1"/>
</dbReference>
<keyword evidence="8 10" id="KW-0326">Glycosidase</keyword>
<dbReference type="InterPro" id="IPR010713">
    <property type="entry name" value="XET_C"/>
</dbReference>
<keyword evidence="11" id="KW-1133">Transmembrane helix</keyword>
<gene>
    <name evidence="14" type="primary">LOC104750009</name>
</gene>
<dbReference type="InterPro" id="IPR013320">
    <property type="entry name" value="ConA-like_dom_sf"/>
</dbReference>
<dbReference type="Gene3D" id="2.60.120.200">
    <property type="match status" value="1"/>
</dbReference>
<dbReference type="InterPro" id="IPR000757">
    <property type="entry name" value="Beta-glucanase-like"/>
</dbReference>
<evidence type="ECO:0000256" key="2">
    <source>
        <dbReference type="ARBA" id="ARBA00022523"/>
    </source>
</evidence>
<dbReference type="InterPro" id="IPR044791">
    <property type="entry name" value="Beta-glucanase/XTH"/>
</dbReference>
<keyword evidence="6 10" id="KW-0378">Hydrolase</keyword>
<dbReference type="Proteomes" id="UP000694864">
    <property type="component" value="Chromosome 16"/>
</dbReference>
<evidence type="ECO:0000256" key="1">
    <source>
        <dbReference type="ARBA" id="ARBA00022512"/>
    </source>
</evidence>
<feature type="transmembrane region" description="Helical" evidence="11">
    <location>
        <begin position="40"/>
        <end position="58"/>
    </location>
</feature>
<comment type="similarity">
    <text evidence="10">Belongs to the glycosyl hydrolase 16 family.</text>
</comment>
<dbReference type="GeneID" id="104750009"/>
<dbReference type="RefSeq" id="XP_010470043.2">
    <property type="nucleotide sequence ID" value="XM_010471741.2"/>
</dbReference>
<proteinExistence type="inferred from homology"/>
<dbReference type="PIRSF" id="PIRSF005604">
    <property type="entry name" value="XET"/>
    <property type="match status" value="1"/>
</dbReference>
<accession>A0ABM0WES1</accession>
<dbReference type="PANTHER" id="PTHR31062">
    <property type="entry name" value="XYLOGLUCAN ENDOTRANSGLUCOSYLASE/HYDROLASE PROTEIN 8-RELATED"/>
    <property type="match status" value="1"/>
</dbReference>
<keyword evidence="1 10" id="KW-0134">Cell wall</keyword>
<keyword evidence="7" id="KW-1015">Disulfide bond</keyword>
<comment type="PTM">
    <text evidence="10">Contains at least one intrachain disulfide bond essential for its enzymatic activity.</text>
</comment>
<evidence type="ECO:0000313" key="13">
    <source>
        <dbReference type="Proteomes" id="UP000694864"/>
    </source>
</evidence>
<evidence type="ECO:0000256" key="4">
    <source>
        <dbReference type="ARBA" id="ARBA00022679"/>
    </source>
</evidence>
<sequence>MAINTFIPKLYIYTFVWSRNEKRDILLHEKYSKTTNKMEYILIFGFVWALMLIIKADATRVHGVRGIAINQESGFDENYVVTWGQDHVLKSNQGKEVQLTMDYFSGSGFESKNHYGSGFFQMRIKVFGNNSSGVVTAFYLTSKGDTHDEVDFEFLGNVEGKPITLQTNVYTEGRGNREQRFDLWFDPTIDYHNYGILWNPYHIVFYVDSIPIRVFNNNTSNGVNYPSKPMQVVSSLWNGENWARDGGKTKINWTYAPFKAHFQGLSDSGCHVDDPSNNSKACGSSIYWWNTMMLSVFEQKVYKTVREKYMNYDYCSDQARFSVLPSECRYN</sequence>
<name>A0ABM0WES1_CAMSA</name>
<evidence type="ECO:0000256" key="10">
    <source>
        <dbReference type="RuleBase" id="RU361120"/>
    </source>
</evidence>
<keyword evidence="2 10" id="KW-0052">Apoplast</keyword>
<reference evidence="13" key="1">
    <citation type="journal article" date="2014" name="Nat. Commun.">
        <title>The emerging biofuel crop Camelina sativa retains a highly undifferentiated hexaploid genome structure.</title>
        <authorList>
            <person name="Kagale S."/>
            <person name="Koh C."/>
            <person name="Nixon J."/>
            <person name="Bollina V."/>
            <person name="Clarke W.E."/>
            <person name="Tuteja R."/>
            <person name="Spillane C."/>
            <person name="Robinson S.J."/>
            <person name="Links M.G."/>
            <person name="Clarke C."/>
            <person name="Higgins E.E."/>
            <person name="Huebert T."/>
            <person name="Sharpe A.G."/>
            <person name="Parkin I.A."/>
        </authorList>
    </citation>
    <scope>NUCLEOTIDE SEQUENCE [LARGE SCALE GENOMIC DNA]</scope>
    <source>
        <strain evidence="13">cv. DH55</strain>
    </source>
</reference>
<dbReference type="InterPro" id="IPR016455">
    <property type="entry name" value="XTH"/>
</dbReference>
<dbReference type="SUPFAM" id="SSF49899">
    <property type="entry name" value="Concanavalin A-like lectins/glucanases"/>
    <property type="match status" value="1"/>
</dbReference>
<evidence type="ECO:0000256" key="7">
    <source>
        <dbReference type="ARBA" id="ARBA00023157"/>
    </source>
</evidence>
<keyword evidence="3 10" id="KW-0964">Secreted</keyword>
<evidence type="ECO:0000259" key="12">
    <source>
        <dbReference type="PROSITE" id="PS51762"/>
    </source>
</evidence>
<evidence type="ECO:0000256" key="3">
    <source>
        <dbReference type="ARBA" id="ARBA00022525"/>
    </source>
</evidence>
<dbReference type="EC" id="2.4.1.207" evidence="10"/>
<keyword evidence="11" id="KW-0472">Membrane</keyword>
<reference evidence="14" key="2">
    <citation type="submission" date="2025-08" db="UniProtKB">
        <authorList>
            <consortium name="RefSeq"/>
        </authorList>
    </citation>
    <scope>IDENTIFICATION</scope>
    <source>
        <tissue evidence="14">Leaf</tissue>
    </source>
</reference>
<dbReference type="PRINTS" id="PR00737">
    <property type="entry name" value="GLHYDRLASE16"/>
</dbReference>
<dbReference type="InterPro" id="IPR008264">
    <property type="entry name" value="Beta_glucanase"/>
</dbReference>
<evidence type="ECO:0000256" key="6">
    <source>
        <dbReference type="ARBA" id="ARBA00022801"/>
    </source>
</evidence>
<evidence type="ECO:0000256" key="9">
    <source>
        <dbReference type="ARBA" id="ARBA00023316"/>
    </source>
</evidence>
<evidence type="ECO:0000256" key="5">
    <source>
        <dbReference type="ARBA" id="ARBA00022729"/>
    </source>
</evidence>
<keyword evidence="4 10" id="KW-0808">Transferase</keyword>
<dbReference type="PROSITE" id="PS51762">
    <property type="entry name" value="GH16_2"/>
    <property type="match status" value="1"/>
</dbReference>
<comment type="function">
    <text evidence="10">Catalyzes xyloglucan endohydrolysis (XEH) and/or endotransglycosylation (XET). Cleaves and religates xyloglucan polymers, an essential constituent of the primary cell wall, and thereby participates in cell wall construction of growing tissues.</text>
</comment>
<keyword evidence="11" id="KW-0812">Transmembrane</keyword>
<keyword evidence="13" id="KW-1185">Reference proteome</keyword>
<dbReference type="Pfam" id="PF00722">
    <property type="entry name" value="Glyco_hydro_16"/>
    <property type="match status" value="1"/>
</dbReference>
<dbReference type="Pfam" id="PF06955">
    <property type="entry name" value="XET_C"/>
    <property type="match status" value="1"/>
</dbReference>
<evidence type="ECO:0000313" key="14">
    <source>
        <dbReference type="RefSeq" id="XP_010470043.2"/>
    </source>
</evidence>
<keyword evidence="5" id="KW-0732">Signal</keyword>
<protein>
    <recommendedName>
        <fullName evidence="10">Xyloglucan endotransglucosylase/hydrolase</fullName>
        <ecNumber evidence="10">2.4.1.207</ecNumber>
    </recommendedName>
</protein>
<feature type="domain" description="GH16" evidence="12">
    <location>
        <begin position="62"/>
        <end position="262"/>
    </location>
</feature>
<evidence type="ECO:0000256" key="11">
    <source>
        <dbReference type="SAM" id="Phobius"/>
    </source>
</evidence>
<keyword evidence="9 10" id="KW-0961">Cell wall biogenesis/degradation</keyword>
<evidence type="ECO:0000256" key="8">
    <source>
        <dbReference type="ARBA" id="ARBA00023295"/>
    </source>
</evidence>
<organism evidence="13 14">
    <name type="scientific">Camelina sativa</name>
    <name type="common">False flax</name>
    <name type="synonym">Myagrum sativum</name>
    <dbReference type="NCBI Taxonomy" id="90675"/>
    <lineage>
        <taxon>Eukaryota</taxon>
        <taxon>Viridiplantae</taxon>
        <taxon>Streptophyta</taxon>
        <taxon>Embryophyta</taxon>
        <taxon>Tracheophyta</taxon>
        <taxon>Spermatophyta</taxon>
        <taxon>Magnoliopsida</taxon>
        <taxon>eudicotyledons</taxon>
        <taxon>Gunneridae</taxon>
        <taxon>Pentapetalae</taxon>
        <taxon>rosids</taxon>
        <taxon>malvids</taxon>
        <taxon>Brassicales</taxon>
        <taxon>Brassicaceae</taxon>
        <taxon>Camelineae</taxon>
        <taxon>Camelina</taxon>
    </lineage>
</organism>